<proteinExistence type="predicted"/>
<dbReference type="Proteomes" id="UP001501476">
    <property type="component" value="Unassembled WGS sequence"/>
</dbReference>
<reference evidence="3" key="1">
    <citation type="journal article" date="2019" name="Int. J. Syst. Evol. Microbiol.">
        <title>The Global Catalogue of Microorganisms (GCM) 10K type strain sequencing project: providing services to taxonomists for standard genome sequencing and annotation.</title>
        <authorList>
            <consortium name="The Broad Institute Genomics Platform"/>
            <consortium name="The Broad Institute Genome Sequencing Center for Infectious Disease"/>
            <person name="Wu L."/>
            <person name="Ma J."/>
        </authorList>
    </citation>
    <scope>NUCLEOTIDE SEQUENCE [LARGE SCALE GENOMIC DNA]</scope>
    <source>
        <strain evidence="3">JCM 6886</strain>
    </source>
</reference>
<comment type="caution">
    <text evidence="2">The sequence shown here is derived from an EMBL/GenBank/DDBJ whole genome shotgun (WGS) entry which is preliminary data.</text>
</comment>
<gene>
    <name evidence="2" type="ORF">GCM10008964_06570</name>
</gene>
<accession>A0ABP3CXH7</accession>
<evidence type="ECO:0000313" key="2">
    <source>
        <dbReference type="EMBL" id="GAA0217780.1"/>
    </source>
</evidence>
<organism evidence="2 3">
    <name type="scientific">Methylophaga marina</name>
    <dbReference type="NCBI Taxonomy" id="45495"/>
    <lineage>
        <taxon>Bacteria</taxon>
        <taxon>Pseudomonadati</taxon>
        <taxon>Pseudomonadota</taxon>
        <taxon>Gammaproteobacteria</taxon>
        <taxon>Thiotrichales</taxon>
        <taxon>Piscirickettsiaceae</taxon>
        <taxon>Methylophaga</taxon>
    </lineage>
</organism>
<evidence type="ECO:0000256" key="1">
    <source>
        <dbReference type="SAM" id="MobiDB-lite"/>
    </source>
</evidence>
<dbReference type="RefSeq" id="WP_286304755.1">
    <property type="nucleotide sequence ID" value="NZ_AP027741.1"/>
</dbReference>
<protein>
    <submittedName>
        <fullName evidence="2">Uncharacterized protein</fullName>
    </submittedName>
</protein>
<evidence type="ECO:0000313" key="3">
    <source>
        <dbReference type="Proteomes" id="UP001501476"/>
    </source>
</evidence>
<keyword evidence="3" id="KW-1185">Reference proteome</keyword>
<feature type="region of interest" description="Disordered" evidence="1">
    <location>
        <begin position="1"/>
        <end position="24"/>
    </location>
</feature>
<sequence>MQQKHSTYSPEHIKDSESDQLHQQRDLILTHEEALAGSPDDSAACGEEDIGAGLEFLVTKHDHPDSGK</sequence>
<name>A0ABP3CXH7_9GAMM</name>
<dbReference type="EMBL" id="BAAADG010000003">
    <property type="protein sequence ID" value="GAA0217780.1"/>
    <property type="molecule type" value="Genomic_DNA"/>
</dbReference>
<feature type="compositionally biased region" description="Basic and acidic residues" evidence="1">
    <location>
        <begin position="11"/>
        <end position="24"/>
    </location>
</feature>